<evidence type="ECO:0000313" key="7">
    <source>
        <dbReference type="EMBL" id="MBO8438691.1"/>
    </source>
</evidence>
<feature type="domain" description="Aminotransferase class I/classII large" evidence="6">
    <location>
        <begin position="32"/>
        <end position="379"/>
    </location>
</feature>
<protein>
    <recommendedName>
        <fullName evidence="2">cysteine-S-conjugate beta-lyase</fullName>
        <ecNumber evidence="2">4.4.1.13</ecNumber>
    </recommendedName>
</protein>
<dbReference type="Pfam" id="PF00155">
    <property type="entry name" value="Aminotran_1_2"/>
    <property type="match status" value="1"/>
</dbReference>
<dbReference type="InterPro" id="IPR015422">
    <property type="entry name" value="PyrdxlP-dep_Trfase_small"/>
</dbReference>
<evidence type="ECO:0000256" key="1">
    <source>
        <dbReference type="ARBA" id="ARBA00001933"/>
    </source>
</evidence>
<proteinExistence type="inferred from homology"/>
<dbReference type="InterPro" id="IPR015421">
    <property type="entry name" value="PyrdxlP-dep_Trfase_major"/>
</dbReference>
<dbReference type="InterPro" id="IPR027619">
    <property type="entry name" value="C-S_lyase_PatB-like"/>
</dbReference>
<dbReference type="InterPro" id="IPR051798">
    <property type="entry name" value="Class-II_PLP-Dep_Aminotrans"/>
</dbReference>
<sequence>MKYDFDEIVERRGTQSLKYDTETKLWGRDDLLPLWVADMDFRTPPFIMEAINAKMQQGILGYTVPDEKYFRSFIDWSKRRYGMELKREEIHYIPGIVPGIYMLMNALTSPGDKVMIQPPVYHPFRQVTEATGRQVVNNRLKIEDGRYVMDYEAMERDMPGCKLIILCNPHNPGGRVWSEGELSRLADIAAKNGTLVISDEIHADMTFPPLRHLPFAAVSAAARNNAVTLMAPTKTFNLPGVVSSQVIVFDDKLREKIFSYLDNNHIGGGNVFGYAAAAAAYSPEGEEWLGQMLEYVKGSISYIDDFLKNNTPKIKAMNPEASFLIFLDCRELGLASQSDIESFFANDAHLGLNTGVMFGPGGEGWMRLNAASPRSIIEQAMKNLKQAYDARRF</sequence>
<name>A0A9D9E5T8_9BACT</name>
<gene>
    <name evidence="7" type="ORF">IAC54_07340</name>
</gene>
<keyword evidence="7" id="KW-0032">Aminotransferase</keyword>
<dbReference type="CDD" id="cd00609">
    <property type="entry name" value="AAT_like"/>
    <property type="match status" value="1"/>
</dbReference>
<keyword evidence="4" id="KW-0456">Lyase</keyword>
<dbReference type="InterPro" id="IPR015424">
    <property type="entry name" value="PyrdxlP-dep_Trfase"/>
</dbReference>
<dbReference type="Proteomes" id="UP000823636">
    <property type="component" value="Unassembled WGS sequence"/>
</dbReference>
<dbReference type="PANTHER" id="PTHR43525:SF1">
    <property type="entry name" value="PROTEIN MALY"/>
    <property type="match status" value="1"/>
</dbReference>
<comment type="caution">
    <text evidence="7">The sequence shown here is derived from an EMBL/GenBank/DDBJ whole genome shotgun (WGS) entry which is preliminary data.</text>
</comment>
<evidence type="ECO:0000256" key="5">
    <source>
        <dbReference type="ARBA" id="ARBA00037974"/>
    </source>
</evidence>
<evidence type="ECO:0000313" key="8">
    <source>
        <dbReference type="Proteomes" id="UP000823636"/>
    </source>
</evidence>
<organism evidence="7 8">
    <name type="scientific">Candidatus Caccoplasma merdipullorum</name>
    <dbReference type="NCBI Taxonomy" id="2840718"/>
    <lineage>
        <taxon>Bacteria</taxon>
        <taxon>Pseudomonadati</taxon>
        <taxon>Bacteroidota</taxon>
        <taxon>Bacteroidia</taxon>
        <taxon>Bacteroidales</taxon>
        <taxon>Bacteroidaceae</taxon>
        <taxon>Bacteroidaceae incertae sedis</taxon>
        <taxon>Candidatus Caccoplasma</taxon>
    </lineage>
</organism>
<accession>A0A9D9E5T8</accession>
<dbReference type="InterPro" id="IPR004839">
    <property type="entry name" value="Aminotransferase_I/II_large"/>
</dbReference>
<evidence type="ECO:0000256" key="2">
    <source>
        <dbReference type="ARBA" id="ARBA00012224"/>
    </source>
</evidence>
<evidence type="ECO:0000256" key="4">
    <source>
        <dbReference type="ARBA" id="ARBA00023239"/>
    </source>
</evidence>
<reference evidence="7" key="1">
    <citation type="submission" date="2020-10" db="EMBL/GenBank/DDBJ databases">
        <authorList>
            <person name="Gilroy R."/>
        </authorList>
    </citation>
    <scope>NUCLEOTIDE SEQUENCE</scope>
    <source>
        <strain evidence="7">G3-4614</strain>
    </source>
</reference>
<dbReference type="Gene3D" id="3.40.640.10">
    <property type="entry name" value="Type I PLP-dependent aspartate aminotransferase-like (Major domain)"/>
    <property type="match status" value="1"/>
</dbReference>
<dbReference type="SUPFAM" id="SSF53383">
    <property type="entry name" value="PLP-dependent transferases"/>
    <property type="match status" value="1"/>
</dbReference>
<dbReference type="GO" id="GO:0008483">
    <property type="term" value="F:transaminase activity"/>
    <property type="evidence" value="ECO:0007669"/>
    <property type="project" value="UniProtKB-KW"/>
</dbReference>
<comment type="similarity">
    <text evidence="5">Belongs to the class-II pyridoxal-phosphate-dependent aminotransferase family. MalY/PatB cystathionine beta-lyase subfamily.</text>
</comment>
<keyword evidence="3" id="KW-0663">Pyridoxal phosphate</keyword>
<comment type="cofactor">
    <cofactor evidence="1">
        <name>pyridoxal 5'-phosphate</name>
        <dbReference type="ChEBI" id="CHEBI:597326"/>
    </cofactor>
</comment>
<evidence type="ECO:0000256" key="3">
    <source>
        <dbReference type="ARBA" id="ARBA00022898"/>
    </source>
</evidence>
<dbReference type="GO" id="GO:0047804">
    <property type="term" value="F:cysteine-S-conjugate beta-lyase activity"/>
    <property type="evidence" value="ECO:0007669"/>
    <property type="project" value="UniProtKB-EC"/>
</dbReference>
<dbReference type="EC" id="4.4.1.13" evidence="2"/>
<dbReference type="PANTHER" id="PTHR43525">
    <property type="entry name" value="PROTEIN MALY"/>
    <property type="match status" value="1"/>
</dbReference>
<dbReference type="EMBL" id="JADIMW010000077">
    <property type="protein sequence ID" value="MBO8438691.1"/>
    <property type="molecule type" value="Genomic_DNA"/>
</dbReference>
<dbReference type="Gene3D" id="3.90.1150.10">
    <property type="entry name" value="Aspartate Aminotransferase, domain 1"/>
    <property type="match status" value="1"/>
</dbReference>
<dbReference type="AlphaFoldDB" id="A0A9D9E5T8"/>
<reference evidence="7" key="2">
    <citation type="journal article" date="2021" name="PeerJ">
        <title>Extensive microbial diversity within the chicken gut microbiome revealed by metagenomics and culture.</title>
        <authorList>
            <person name="Gilroy R."/>
            <person name="Ravi A."/>
            <person name="Getino M."/>
            <person name="Pursley I."/>
            <person name="Horton D.L."/>
            <person name="Alikhan N.F."/>
            <person name="Baker D."/>
            <person name="Gharbi K."/>
            <person name="Hall N."/>
            <person name="Watson M."/>
            <person name="Adriaenssens E.M."/>
            <person name="Foster-Nyarko E."/>
            <person name="Jarju S."/>
            <person name="Secka A."/>
            <person name="Antonio M."/>
            <person name="Oren A."/>
            <person name="Chaudhuri R.R."/>
            <person name="La Ragione R."/>
            <person name="Hildebrand F."/>
            <person name="Pallen M.J."/>
        </authorList>
    </citation>
    <scope>NUCLEOTIDE SEQUENCE</scope>
    <source>
        <strain evidence="7">G3-4614</strain>
    </source>
</reference>
<evidence type="ECO:0000259" key="6">
    <source>
        <dbReference type="Pfam" id="PF00155"/>
    </source>
</evidence>
<dbReference type="NCBIfam" id="TIGR04350">
    <property type="entry name" value="C_S_lyase_PatB"/>
    <property type="match status" value="1"/>
</dbReference>
<keyword evidence="7" id="KW-0808">Transferase</keyword>
<dbReference type="GO" id="GO:0030170">
    <property type="term" value="F:pyridoxal phosphate binding"/>
    <property type="evidence" value="ECO:0007669"/>
    <property type="project" value="InterPro"/>
</dbReference>